<evidence type="ECO:0000313" key="3">
    <source>
        <dbReference type="Proteomes" id="UP000286415"/>
    </source>
</evidence>
<keyword evidence="3" id="KW-1185">Reference proteome</keyword>
<feature type="compositionally biased region" description="Polar residues" evidence="1">
    <location>
        <begin position="25"/>
        <end position="55"/>
    </location>
</feature>
<evidence type="ECO:0000256" key="1">
    <source>
        <dbReference type="SAM" id="MobiDB-lite"/>
    </source>
</evidence>
<proteinExistence type="predicted"/>
<organism evidence="2 3">
    <name type="scientific">Clonorchis sinensis</name>
    <name type="common">Chinese liver fluke</name>
    <dbReference type="NCBI Taxonomy" id="79923"/>
    <lineage>
        <taxon>Eukaryota</taxon>
        <taxon>Metazoa</taxon>
        <taxon>Spiralia</taxon>
        <taxon>Lophotrochozoa</taxon>
        <taxon>Platyhelminthes</taxon>
        <taxon>Trematoda</taxon>
        <taxon>Digenea</taxon>
        <taxon>Opisthorchiida</taxon>
        <taxon>Opisthorchiata</taxon>
        <taxon>Opisthorchiidae</taxon>
        <taxon>Clonorchis</taxon>
    </lineage>
</organism>
<name>A0A8T1LY51_CLOSI</name>
<sequence length="82" mass="8703">MYEAAHNIIERSVAIVDLNVEENCKSPTTAGPSNQSITGFDASLQEQAMENTSDSYSEKAEPLASTSTMSTVASPNADEAFT</sequence>
<reference evidence="2 3" key="2">
    <citation type="journal article" date="2021" name="Genomics">
        <title>High-quality reference genome for Clonorchis sinensis.</title>
        <authorList>
            <person name="Young N.D."/>
            <person name="Stroehlein A.J."/>
            <person name="Kinkar L."/>
            <person name="Wang T."/>
            <person name="Sohn W.M."/>
            <person name="Chang B.C.H."/>
            <person name="Kaur P."/>
            <person name="Weisz D."/>
            <person name="Dudchenko O."/>
            <person name="Aiden E.L."/>
            <person name="Korhonen P.K."/>
            <person name="Gasser R.B."/>
        </authorList>
    </citation>
    <scope>NUCLEOTIDE SEQUENCE [LARGE SCALE GENOMIC DNA]</scope>
    <source>
        <strain evidence="2">Cs-k2</strain>
    </source>
</reference>
<accession>A0A8T1LY51</accession>
<evidence type="ECO:0000313" key="2">
    <source>
        <dbReference type="EMBL" id="KAG5441669.1"/>
    </source>
</evidence>
<dbReference type="AlphaFoldDB" id="A0A8T1LY51"/>
<protein>
    <submittedName>
        <fullName evidence="2">Uncharacterized protein</fullName>
    </submittedName>
</protein>
<dbReference type="Proteomes" id="UP000286415">
    <property type="component" value="Unassembled WGS sequence"/>
</dbReference>
<gene>
    <name evidence="2" type="ORF">CSKR_200017</name>
</gene>
<feature type="compositionally biased region" description="Polar residues" evidence="1">
    <location>
        <begin position="64"/>
        <end position="74"/>
    </location>
</feature>
<comment type="caution">
    <text evidence="2">The sequence shown here is derived from an EMBL/GenBank/DDBJ whole genome shotgun (WGS) entry which is preliminary data.</text>
</comment>
<reference evidence="2 3" key="1">
    <citation type="journal article" date="2018" name="Biotechnol. Adv.">
        <title>Improved genomic resources and new bioinformatic workflow for the carcinogenic parasite Clonorchis sinensis: Biotechnological implications.</title>
        <authorList>
            <person name="Wang D."/>
            <person name="Korhonen P.K."/>
            <person name="Gasser R.B."/>
            <person name="Young N.D."/>
        </authorList>
    </citation>
    <scope>NUCLEOTIDE SEQUENCE [LARGE SCALE GENOMIC DNA]</scope>
    <source>
        <strain evidence="2">Cs-k2</strain>
    </source>
</reference>
<dbReference type="EMBL" id="NIRI02000076">
    <property type="protein sequence ID" value="KAG5441669.1"/>
    <property type="molecule type" value="Genomic_DNA"/>
</dbReference>
<feature type="region of interest" description="Disordered" evidence="1">
    <location>
        <begin position="24"/>
        <end position="82"/>
    </location>
</feature>